<dbReference type="Proteomes" id="UP001172155">
    <property type="component" value="Unassembled WGS sequence"/>
</dbReference>
<gene>
    <name evidence="1" type="ORF">B0T18DRAFT_155166</name>
</gene>
<dbReference type="AlphaFoldDB" id="A0AA40K5D7"/>
<evidence type="ECO:0000313" key="1">
    <source>
        <dbReference type="EMBL" id="KAK0746581.1"/>
    </source>
</evidence>
<accession>A0AA40K5D7</accession>
<name>A0AA40K5D7_9PEZI</name>
<dbReference type="EMBL" id="JAUKUD010000004">
    <property type="protein sequence ID" value="KAK0746581.1"/>
    <property type="molecule type" value="Genomic_DNA"/>
</dbReference>
<comment type="caution">
    <text evidence="1">The sequence shown here is derived from an EMBL/GenBank/DDBJ whole genome shotgun (WGS) entry which is preliminary data.</text>
</comment>
<protein>
    <submittedName>
        <fullName evidence="1">Uncharacterized protein</fullName>
    </submittedName>
</protein>
<reference evidence="1" key="1">
    <citation type="submission" date="2023-06" db="EMBL/GenBank/DDBJ databases">
        <title>Genome-scale phylogeny and comparative genomics of the fungal order Sordariales.</title>
        <authorList>
            <consortium name="Lawrence Berkeley National Laboratory"/>
            <person name="Hensen N."/>
            <person name="Bonometti L."/>
            <person name="Westerberg I."/>
            <person name="Brannstrom I.O."/>
            <person name="Guillou S."/>
            <person name="Cros-Aarteil S."/>
            <person name="Calhoun S."/>
            <person name="Haridas S."/>
            <person name="Kuo A."/>
            <person name="Mondo S."/>
            <person name="Pangilinan J."/>
            <person name="Riley R."/>
            <person name="LaButti K."/>
            <person name="Andreopoulos B."/>
            <person name="Lipzen A."/>
            <person name="Chen C."/>
            <person name="Yanf M."/>
            <person name="Daum C."/>
            <person name="Ng V."/>
            <person name="Clum A."/>
            <person name="Steindorff A."/>
            <person name="Ohm R."/>
            <person name="Martin F."/>
            <person name="Silar P."/>
            <person name="Natvig D."/>
            <person name="Lalanne C."/>
            <person name="Gautier V."/>
            <person name="Ament-velasquez S.L."/>
            <person name="Kruys A."/>
            <person name="Hutchinson M.I."/>
            <person name="Powell A.J."/>
            <person name="Barry K."/>
            <person name="Miller A.N."/>
            <person name="Grigoriev I.V."/>
            <person name="Debuchy R."/>
            <person name="Gladieux P."/>
            <person name="Thoren M.H."/>
            <person name="Johannesson H."/>
        </authorList>
    </citation>
    <scope>NUCLEOTIDE SEQUENCE</scope>
    <source>
        <strain evidence="1">SMH3187-1</strain>
    </source>
</reference>
<proteinExistence type="predicted"/>
<sequence length="206" mass="22315">MPLNPRPAPQKCIFHHGERPSNTSVPADLWNISSGETCCNQLVNANMLHPPIVAGISNSPISHGPGPFLGNHVLQWHLCSVVPGCESYHDPQTAIHLNSCCPGRSRGWGVWFLHTPGQAEHELQICAGRIRGRTGHASTAPLARRGMLVARSLVLLPLLDPRSHRLWLWFGAVAVVAHSSTMTSMGRLDWRCAPQCTAPSGGTIGR</sequence>
<evidence type="ECO:0000313" key="2">
    <source>
        <dbReference type="Proteomes" id="UP001172155"/>
    </source>
</evidence>
<organism evidence="1 2">
    <name type="scientific">Schizothecium vesticola</name>
    <dbReference type="NCBI Taxonomy" id="314040"/>
    <lineage>
        <taxon>Eukaryota</taxon>
        <taxon>Fungi</taxon>
        <taxon>Dikarya</taxon>
        <taxon>Ascomycota</taxon>
        <taxon>Pezizomycotina</taxon>
        <taxon>Sordariomycetes</taxon>
        <taxon>Sordariomycetidae</taxon>
        <taxon>Sordariales</taxon>
        <taxon>Schizotheciaceae</taxon>
        <taxon>Schizothecium</taxon>
    </lineage>
</organism>
<keyword evidence="2" id="KW-1185">Reference proteome</keyword>